<organism evidence="2 3">
    <name type="scientific">Helianthus annuus</name>
    <name type="common">Common sunflower</name>
    <dbReference type="NCBI Taxonomy" id="4232"/>
    <lineage>
        <taxon>Eukaryota</taxon>
        <taxon>Viridiplantae</taxon>
        <taxon>Streptophyta</taxon>
        <taxon>Embryophyta</taxon>
        <taxon>Tracheophyta</taxon>
        <taxon>Spermatophyta</taxon>
        <taxon>Magnoliopsida</taxon>
        <taxon>eudicotyledons</taxon>
        <taxon>Gunneridae</taxon>
        <taxon>Pentapetalae</taxon>
        <taxon>asterids</taxon>
        <taxon>campanulids</taxon>
        <taxon>Asterales</taxon>
        <taxon>Asteraceae</taxon>
        <taxon>Asteroideae</taxon>
        <taxon>Heliantheae alliance</taxon>
        <taxon>Heliantheae</taxon>
        <taxon>Helianthus</taxon>
    </lineage>
</organism>
<sequence>MNRPTFNLSSQIPLTFSLHPLPATVIPGAVVLVVVKGQRLGFAMKPEGPQ</sequence>
<gene>
    <name evidence="2" type="ORF">HanXRQr2_Chr03g0090301</name>
</gene>
<comment type="caution">
    <text evidence="2">The sequence shown here is derived from an EMBL/GenBank/DDBJ whole genome shotgun (WGS) entry which is preliminary data.</text>
</comment>
<dbReference type="Gramene" id="mRNA:HanXRQr2_Chr03g0090301">
    <property type="protein sequence ID" value="CDS:HanXRQr2_Chr03g0090301.1"/>
    <property type="gene ID" value="HanXRQr2_Chr03g0090301"/>
</dbReference>
<keyword evidence="1" id="KW-0472">Membrane</keyword>
<keyword evidence="1" id="KW-1133">Transmembrane helix</keyword>
<evidence type="ECO:0000256" key="1">
    <source>
        <dbReference type="SAM" id="Phobius"/>
    </source>
</evidence>
<dbReference type="EMBL" id="MNCJ02000318">
    <property type="protein sequence ID" value="KAF5812767.1"/>
    <property type="molecule type" value="Genomic_DNA"/>
</dbReference>
<protein>
    <submittedName>
        <fullName evidence="2">Uncharacterized protein</fullName>
    </submittedName>
</protein>
<evidence type="ECO:0000313" key="3">
    <source>
        <dbReference type="Proteomes" id="UP000215914"/>
    </source>
</evidence>
<dbReference type="Proteomes" id="UP000215914">
    <property type="component" value="Unassembled WGS sequence"/>
</dbReference>
<name>A0A9K3NTN8_HELAN</name>
<feature type="transmembrane region" description="Helical" evidence="1">
    <location>
        <begin position="12"/>
        <end position="35"/>
    </location>
</feature>
<reference evidence="2" key="2">
    <citation type="submission" date="2020-06" db="EMBL/GenBank/DDBJ databases">
        <title>Helianthus annuus Genome sequencing and assembly Release 2.</title>
        <authorList>
            <person name="Gouzy J."/>
            <person name="Langlade N."/>
            <person name="Munos S."/>
        </authorList>
    </citation>
    <scope>NUCLEOTIDE SEQUENCE</scope>
    <source>
        <tissue evidence="2">Leaves</tissue>
    </source>
</reference>
<keyword evidence="3" id="KW-1185">Reference proteome</keyword>
<keyword evidence="1" id="KW-0812">Transmembrane</keyword>
<reference evidence="2" key="1">
    <citation type="journal article" date="2017" name="Nature">
        <title>The sunflower genome provides insights into oil metabolism, flowering and Asterid evolution.</title>
        <authorList>
            <person name="Badouin H."/>
            <person name="Gouzy J."/>
            <person name="Grassa C.J."/>
            <person name="Murat F."/>
            <person name="Staton S.E."/>
            <person name="Cottret L."/>
            <person name="Lelandais-Briere C."/>
            <person name="Owens G.L."/>
            <person name="Carrere S."/>
            <person name="Mayjonade B."/>
            <person name="Legrand L."/>
            <person name="Gill N."/>
            <person name="Kane N.C."/>
            <person name="Bowers J.E."/>
            <person name="Hubner S."/>
            <person name="Bellec A."/>
            <person name="Berard A."/>
            <person name="Berges H."/>
            <person name="Blanchet N."/>
            <person name="Boniface M.C."/>
            <person name="Brunel D."/>
            <person name="Catrice O."/>
            <person name="Chaidir N."/>
            <person name="Claudel C."/>
            <person name="Donnadieu C."/>
            <person name="Faraut T."/>
            <person name="Fievet G."/>
            <person name="Helmstetter N."/>
            <person name="King M."/>
            <person name="Knapp S.J."/>
            <person name="Lai Z."/>
            <person name="Le Paslier M.C."/>
            <person name="Lippi Y."/>
            <person name="Lorenzon L."/>
            <person name="Mandel J.R."/>
            <person name="Marage G."/>
            <person name="Marchand G."/>
            <person name="Marquand E."/>
            <person name="Bret-Mestries E."/>
            <person name="Morien E."/>
            <person name="Nambeesan S."/>
            <person name="Nguyen T."/>
            <person name="Pegot-Espagnet P."/>
            <person name="Pouilly N."/>
            <person name="Raftis F."/>
            <person name="Sallet E."/>
            <person name="Schiex T."/>
            <person name="Thomas J."/>
            <person name="Vandecasteele C."/>
            <person name="Vares D."/>
            <person name="Vear F."/>
            <person name="Vautrin S."/>
            <person name="Crespi M."/>
            <person name="Mangin B."/>
            <person name="Burke J.M."/>
            <person name="Salse J."/>
            <person name="Munos S."/>
            <person name="Vincourt P."/>
            <person name="Rieseberg L.H."/>
            <person name="Langlade N.B."/>
        </authorList>
    </citation>
    <scope>NUCLEOTIDE SEQUENCE</scope>
    <source>
        <tissue evidence="2">Leaves</tissue>
    </source>
</reference>
<evidence type="ECO:0000313" key="2">
    <source>
        <dbReference type="EMBL" id="KAF5812767.1"/>
    </source>
</evidence>
<dbReference type="AlphaFoldDB" id="A0A9K3NTN8"/>
<proteinExistence type="predicted"/>
<accession>A0A9K3NTN8</accession>